<keyword evidence="2" id="KW-1185">Reference proteome</keyword>
<comment type="caution">
    <text evidence="1">The sequence shown here is derived from an EMBL/GenBank/DDBJ whole genome shotgun (WGS) entry which is preliminary data.</text>
</comment>
<feature type="non-terminal residue" evidence="1">
    <location>
        <position position="1"/>
    </location>
</feature>
<dbReference type="EMBL" id="JACVVK020000047">
    <property type="protein sequence ID" value="KAK7498954.1"/>
    <property type="molecule type" value="Genomic_DNA"/>
</dbReference>
<evidence type="ECO:0000313" key="2">
    <source>
        <dbReference type="Proteomes" id="UP001519460"/>
    </source>
</evidence>
<dbReference type="AlphaFoldDB" id="A0ABD0LIY4"/>
<proteinExistence type="predicted"/>
<feature type="non-terminal residue" evidence="1">
    <location>
        <position position="108"/>
    </location>
</feature>
<dbReference type="Proteomes" id="UP001519460">
    <property type="component" value="Unassembled WGS sequence"/>
</dbReference>
<organism evidence="1 2">
    <name type="scientific">Batillaria attramentaria</name>
    <dbReference type="NCBI Taxonomy" id="370345"/>
    <lineage>
        <taxon>Eukaryota</taxon>
        <taxon>Metazoa</taxon>
        <taxon>Spiralia</taxon>
        <taxon>Lophotrochozoa</taxon>
        <taxon>Mollusca</taxon>
        <taxon>Gastropoda</taxon>
        <taxon>Caenogastropoda</taxon>
        <taxon>Sorbeoconcha</taxon>
        <taxon>Cerithioidea</taxon>
        <taxon>Batillariidae</taxon>
        <taxon>Batillaria</taxon>
    </lineage>
</organism>
<protein>
    <submittedName>
        <fullName evidence="1">Uncharacterized protein</fullName>
    </submittedName>
</protein>
<evidence type="ECO:0000313" key="1">
    <source>
        <dbReference type="EMBL" id="KAK7498954.1"/>
    </source>
</evidence>
<gene>
    <name evidence="1" type="ORF">BaRGS_00009763</name>
</gene>
<name>A0ABD0LIY4_9CAEN</name>
<accession>A0ABD0LIY4</accession>
<reference evidence="1 2" key="1">
    <citation type="journal article" date="2023" name="Sci. Data">
        <title>Genome assembly of the Korean intertidal mud-creeper Batillaria attramentaria.</title>
        <authorList>
            <person name="Patra A.K."/>
            <person name="Ho P.T."/>
            <person name="Jun S."/>
            <person name="Lee S.J."/>
            <person name="Kim Y."/>
            <person name="Won Y.J."/>
        </authorList>
    </citation>
    <scope>NUCLEOTIDE SEQUENCE [LARGE SCALE GENOMIC DNA]</scope>
    <source>
        <strain evidence="1">Wonlab-2016</strain>
    </source>
</reference>
<sequence length="108" mass="12143">VQIVQKEKRHYFPVFLPIGVTNEDPATLTLPEAAWHWESAVVIEGSSVQAYGRKVHIVQKENRDYFPVFLPIGVTNEDPATLTLPEAAWHWESAVVIEGSSVQAYGRK</sequence>